<reference evidence="1" key="1">
    <citation type="journal article" date="2023" name="Mol. Phylogenet. Evol.">
        <title>Genome-scale phylogeny and comparative genomics of the fungal order Sordariales.</title>
        <authorList>
            <person name="Hensen N."/>
            <person name="Bonometti L."/>
            <person name="Westerberg I."/>
            <person name="Brannstrom I.O."/>
            <person name="Guillou S."/>
            <person name="Cros-Aarteil S."/>
            <person name="Calhoun S."/>
            <person name="Haridas S."/>
            <person name="Kuo A."/>
            <person name="Mondo S."/>
            <person name="Pangilinan J."/>
            <person name="Riley R."/>
            <person name="LaButti K."/>
            <person name="Andreopoulos B."/>
            <person name="Lipzen A."/>
            <person name="Chen C."/>
            <person name="Yan M."/>
            <person name="Daum C."/>
            <person name="Ng V."/>
            <person name="Clum A."/>
            <person name="Steindorff A."/>
            <person name="Ohm R.A."/>
            <person name="Martin F."/>
            <person name="Silar P."/>
            <person name="Natvig D.O."/>
            <person name="Lalanne C."/>
            <person name="Gautier V."/>
            <person name="Ament-Velasquez S.L."/>
            <person name="Kruys A."/>
            <person name="Hutchinson M.I."/>
            <person name="Powell A.J."/>
            <person name="Barry K."/>
            <person name="Miller A.N."/>
            <person name="Grigoriev I.V."/>
            <person name="Debuchy R."/>
            <person name="Gladieux P."/>
            <person name="Hiltunen Thoren M."/>
            <person name="Johannesson H."/>
        </authorList>
    </citation>
    <scope>NUCLEOTIDE SEQUENCE</scope>
    <source>
        <strain evidence="1">CBS 103.79</strain>
    </source>
</reference>
<accession>A0AAN6MB12</accession>
<organism evidence="1 2">
    <name type="scientific">Staphylotrichum tortipilum</name>
    <dbReference type="NCBI Taxonomy" id="2831512"/>
    <lineage>
        <taxon>Eukaryota</taxon>
        <taxon>Fungi</taxon>
        <taxon>Dikarya</taxon>
        <taxon>Ascomycota</taxon>
        <taxon>Pezizomycotina</taxon>
        <taxon>Sordariomycetes</taxon>
        <taxon>Sordariomycetidae</taxon>
        <taxon>Sordariales</taxon>
        <taxon>Chaetomiaceae</taxon>
        <taxon>Staphylotrichum</taxon>
    </lineage>
</organism>
<sequence length="371" mass="40752">MTVATADELMRALERCTDMLDRGDRGRYCYVQRLKVVRPEPDEEDNGEWARRRVGLWRLDMPRFCRPPPGLEYSGHPSKLESTTDEPWLALARLIGRLPALKDLVWGFRNMPQPVLAAVHAAGACRLHMHAFWLDSVVVSRSGHDPQVVEVDTDDYALATSPALSSIVARVRILESDGRLNYTSEALMGIAAGAAPNLQHVWLSSSSPSDTIPLRRAILLGRPPDAPNSLFSPNAQAGSPRSLCFRNVGSGGWATRVDLSKLSHLKLRWDPVWADVAARLVSLRDLTLSLDSYSSPAVSQLLTALNPNSLQSLSLSGHIDEALLNTLLDQHGQSLRRLSVLEDTADDGYESEDNPPPPPFVLTPALVARLA</sequence>
<dbReference type="Proteomes" id="UP001303889">
    <property type="component" value="Unassembled WGS sequence"/>
</dbReference>
<keyword evidence="2" id="KW-1185">Reference proteome</keyword>
<reference evidence="1" key="2">
    <citation type="submission" date="2023-05" db="EMBL/GenBank/DDBJ databases">
        <authorList>
            <consortium name="Lawrence Berkeley National Laboratory"/>
            <person name="Steindorff A."/>
            <person name="Hensen N."/>
            <person name="Bonometti L."/>
            <person name="Westerberg I."/>
            <person name="Brannstrom I.O."/>
            <person name="Guillou S."/>
            <person name="Cros-Aarteil S."/>
            <person name="Calhoun S."/>
            <person name="Haridas S."/>
            <person name="Kuo A."/>
            <person name="Mondo S."/>
            <person name="Pangilinan J."/>
            <person name="Riley R."/>
            <person name="Labutti K."/>
            <person name="Andreopoulos B."/>
            <person name="Lipzen A."/>
            <person name="Chen C."/>
            <person name="Yanf M."/>
            <person name="Daum C."/>
            <person name="Ng V."/>
            <person name="Clum A."/>
            <person name="Ohm R."/>
            <person name="Martin F."/>
            <person name="Silar P."/>
            <person name="Natvig D."/>
            <person name="Lalanne C."/>
            <person name="Gautier V."/>
            <person name="Ament-Velasquez S.L."/>
            <person name="Kruys A."/>
            <person name="Hutchinson M.I."/>
            <person name="Powell A.J."/>
            <person name="Barry K."/>
            <person name="Miller A.N."/>
            <person name="Grigoriev I.V."/>
            <person name="Debuchy R."/>
            <person name="Gladieux P."/>
            <person name="Thoren M.H."/>
            <person name="Johannesson H."/>
        </authorList>
    </citation>
    <scope>NUCLEOTIDE SEQUENCE</scope>
    <source>
        <strain evidence="1">CBS 103.79</strain>
    </source>
</reference>
<proteinExistence type="predicted"/>
<evidence type="ECO:0000313" key="2">
    <source>
        <dbReference type="Proteomes" id="UP001303889"/>
    </source>
</evidence>
<dbReference type="AlphaFoldDB" id="A0AAN6MB12"/>
<dbReference type="EMBL" id="MU856423">
    <property type="protein sequence ID" value="KAK3896741.1"/>
    <property type="molecule type" value="Genomic_DNA"/>
</dbReference>
<comment type="caution">
    <text evidence="1">The sequence shown here is derived from an EMBL/GenBank/DDBJ whole genome shotgun (WGS) entry which is preliminary data.</text>
</comment>
<name>A0AAN6MB12_9PEZI</name>
<evidence type="ECO:0000313" key="1">
    <source>
        <dbReference type="EMBL" id="KAK3896741.1"/>
    </source>
</evidence>
<dbReference type="SUPFAM" id="SSF52047">
    <property type="entry name" value="RNI-like"/>
    <property type="match status" value="1"/>
</dbReference>
<gene>
    <name evidence="1" type="ORF">C8A05DRAFT_39711</name>
</gene>
<protein>
    <submittedName>
        <fullName evidence="1">Uncharacterized protein</fullName>
    </submittedName>
</protein>